<dbReference type="RefSeq" id="WP_092543619.1">
    <property type="nucleotide sequence ID" value="NZ_BOMJ01000013.1"/>
</dbReference>
<dbReference type="EMBL" id="LT629758">
    <property type="protein sequence ID" value="SDS92666.1"/>
    <property type="molecule type" value="Genomic_DNA"/>
</dbReference>
<evidence type="ECO:0000313" key="2">
    <source>
        <dbReference type="Proteomes" id="UP000198688"/>
    </source>
</evidence>
<keyword evidence="2" id="KW-1185">Reference proteome</keyword>
<protein>
    <submittedName>
        <fullName evidence="1">Uncharacterized protein</fullName>
    </submittedName>
</protein>
<name>A0A1H1W889_9ACTN</name>
<proteinExistence type="predicted"/>
<gene>
    <name evidence="1" type="ORF">SAMN04489716_2001</name>
</gene>
<accession>A0A1H1W889</accession>
<dbReference type="STRING" id="113562.SAMN04489716_2001"/>
<evidence type="ECO:0000313" key="1">
    <source>
        <dbReference type="EMBL" id="SDS92666.1"/>
    </source>
</evidence>
<organism evidence="1 2">
    <name type="scientific">Actinoplanes derwentensis</name>
    <dbReference type="NCBI Taxonomy" id="113562"/>
    <lineage>
        <taxon>Bacteria</taxon>
        <taxon>Bacillati</taxon>
        <taxon>Actinomycetota</taxon>
        <taxon>Actinomycetes</taxon>
        <taxon>Micromonosporales</taxon>
        <taxon>Micromonosporaceae</taxon>
        <taxon>Actinoplanes</taxon>
    </lineage>
</organism>
<sequence length="63" mass="6728">MPTIVKVLGRFSVNMALVYAQISGQEVLRDHKTVLAPGAIIAGPAAMDIRSGVLAVEDVEMNY</sequence>
<dbReference type="AlphaFoldDB" id="A0A1H1W889"/>
<dbReference type="Proteomes" id="UP000198688">
    <property type="component" value="Chromosome I"/>
</dbReference>
<reference evidence="1 2" key="1">
    <citation type="submission" date="2016-10" db="EMBL/GenBank/DDBJ databases">
        <authorList>
            <person name="de Groot N.N."/>
        </authorList>
    </citation>
    <scope>NUCLEOTIDE SEQUENCE [LARGE SCALE GENOMIC DNA]</scope>
    <source>
        <strain evidence="1 2">DSM 43941</strain>
    </source>
</reference>